<dbReference type="EMBL" id="BEGY01000003">
    <property type="protein sequence ID" value="GAX73319.1"/>
    <property type="molecule type" value="Genomic_DNA"/>
</dbReference>
<protein>
    <submittedName>
        <fullName evidence="3">Uncharacterized protein</fullName>
    </submittedName>
</protein>
<keyword evidence="2" id="KW-0472">Membrane</keyword>
<dbReference type="InterPro" id="IPR015915">
    <property type="entry name" value="Kelch-typ_b-propeller"/>
</dbReference>
<evidence type="ECO:0000256" key="1">
    <source>
        <dbReference type="SAM" id="MobiDB-lite"/>
    </source>
</evidence>
<feature type="region of interest" description="Disordered" evidence="1">
    <location>
        <begin position="867"/>
        <end position="903"/>
    </location>
</feature>
<feature type="compositionally biased region" description="Gly residues" evidence="1">
    <location>
        <begin position="577"/>
        <end position="598"/>
    </location>
</feature>
<name>A0A250WRJ4_9CHLO</name>
<dbReference type="PANTHER" id="PTHR11319:SF35">
    <property type="entry name" value="OUTER MEMBRANE PROTEIN PMPC-RELATED"/>
    <property type="match status" value="1"/>
</dbReference>
<feature type="transmembrane region" description="Helical" evidence="2">
    <location>
        <begin position="12"/>
        <end position="33"/>
    </location>
</feature>
<evidence type="ECO:0000256" key="2">
    <source>
        <dbReference type="SAM" id="Phobius"/>
    </source>
</evidence>
<feature type="compositionally biased region" description="Gly residues" evidence="1">
    <location>
        <begin position="870"/>
        <end position="885"/>
    </location>
</feature>
<dbReference type="SUPFAM" id="SSF117281">
    <property type="entry name" value="Kelch motif"/>
    <property type="match status" value="1"/>
</dbReference>
<comment type="caution">
    <text evidence="3">The sequence shown here is derived from an EMBL/GenBank/DDBJ whole genome shotgun (WGS) entry which is preliminary data.</text>
</comment>
<feature type="compositionally biased region" description="Gly residues" evidence="1">
    <location>
        <begin position="892"/>
        <end position="902"/>
    </location>
</feature>
<dbReference type="SUPFAM" id="SSF51126">
    <property type="entry name" value="Pectin lyase-like"/>
    <property type="match status" value="1"/>
</dbReference>
<keyword evidence="2" id="KW-1133">Transmembrane helix</keyword>
<reference evidence="3 4" key="1">
    <citation type="submission" date="2017-08" db="EMBL/GenBank/DDBJ databases">
        <title>Acidophilic green algal genome provides insights into adaptation to an acidic environment.</title>
        <authorList>
            <person name="Hirooka S."/>
            <person name="Hirose Y."/>
            <person name="Kanesaki Y."/>
            <person name="Higuchi S."/>
            <person name="Fujiwara T."/>
            <person name="Onuma R."/>
            <person name="Era A."/>
            <person name="Ohbayashi R."/>
            <person name="Uzuka A."/>
            <person name="Nozaki H."/>
            <person name="Yoshikawa H."/>
            <person name="Miyagishima S.Y."/>
        </authorList>
    </citation>
    <scope>NUCLEOTIDE SEQUENCE [LARGE SCALE GENOMIC DNA]</scope>
    <source>
        <strain evidence="3 4">NIES-2499</strain>
    </source>
</reference>
<feature type="region of interest" description="Disordered" evidence="1">
    <location>
        <begin position="78"/>
        <end position="176"/>
    </location>
</feature>
<dbReference type="InterPro" id="IPR011050">
    <property type="entry name" value="Pectin_lyase_fold/virulence"/>
</dbReference>
<proteinExistence type="predicted"/>
<keyword evidence="2" id="KW-0812">Transmembrane</keyword>
<gene>
    <name evidence="3" type="ORF">CEUSTIGMA_g773.t1</name>
</gene>
<feature type="compositionally biased region" description="Pro residues" evidence="1">
    <location>
        <begin position="88"/>
        <end position="122"/>
    </location>
</feature>
<dbReference type="OrthoDB" id="199876at2759"/>
<sequence>MLHLKDTGSKPFARLNAATLAITGDFLLVYGGWYQSSTTAYNSPPPPNPSNRIGNLVKQAKERLCEILLSFYGAPAGGSGPASNTPVYLPPPSPHPPPAAPPNPPPRYPSPPPPPPSPPGYGPGPGQGSTQPPPSPSPPVPSPPSPSPQAMSAPATGGGPTPGSGHRRRTLQQQPNNGLVTTWSLSLLSDLWALDLRASPAVWYKVVLSPVSGQNSNMLAGGYDTKLTLNSSNGDLYITALGGYKYSSVTTESSYSQWLATYTVSNLTSVLYAGVAAAAASGTYIVHATFNRTSMYIGTTPVQAQQQQQQPGGGSPSTAQSKTLVNCDGSAVDVATGVVLSYPTTSASFVHQTSLTVTSTGNVLVNGGMYYMSSTSGPGTSASTTYTPSPISSSVLVDTSVLTAVDLDNSIQPSSSYFYSTANSVIIRTMAAVQVPIKGSLANAHTCLAFYGGYDTSEVAAPDLGYMQLSDSNTLTVNWTCQPGTPNSAGTCQTVQLDYSNVDVVMLWVYGGTASSGGKPPGRPAAGSASSDGGLDAALKKCDNTDALSSVSSTVLQTLSTCAWGAISSSSSSTPGSSGGSSGGGGGSSQGGGGGGQQGKRRSLLGGSLLSGSVYAEHDEEYLNVLEDIYLSEGMGGYETKTWDEALGSSLFQSSRTKSWLSDHGVSASSLRHLLASTANSTNSTNSTEYSAETTEYFYELFIGLLQTEDVVPLTNSATGPALVWTQARNLVDGYDFSPGPRTGSVMLSNDIHYFRYFCGGESVNSSDFSLSSCYNNITSTTSSITEGSCKSVAPYVALPPYTLPATAPINTSAVFQASTVSSYCCSSGNQFLVTVQFSSDPNYASDQVRAMVLLVGFSSQKSSCSVGSQTGGGSPASGGSGGAGRHLHQQPGGGGGGGGGPSTSRVKWCSVLTLPKRLYQVILTSSNGQGWLSPSDSLQPWSQCFIPSSKTVAVVAGTSCCPSLTITSQSCGGASVTGFTTADTTWDLTSQTQLNPQLYVPQLPLGLSVCSTTSIPSPTRIQYPFQQLGSYAHSFEIQPSAQSPLPVARHRHAIAFLNNSGLYQQFGSKGILIMYGGTTDQNVASAAMLLNDLWVFCFSNHTWIKIIPDTAPPPAMQGHSMTVQGTQVFVSAGEYYDNTTDTWQVDNYVYSIDLALKSCMSLYLVPITTAASLSGSSNGTLSSFTLISELQSLYDGDSLILNGVVQISVANNSTVVPRASIYLQGATFTSNSSSATSSGSGRRRILSSQAFSLLQSTGNSSITATGVRFKDHSREELNSEMLIAMNGADIEHGCALLRPVRTSKSSHHDMVLRCTSSSGKADAVDDAANDFWLPHAGDVRYDLAAGGSVLDTARLQRKLQSLEIEKQWSGVNVSNADEDQTDANSSVDSVDIVEDILIRNAEESGRSPRRSLLYADVAAYTSISTMTIMDCKGSDSAMVVSFQSYIPSYDSSRASGTIVTNIWFRNCLGTAFIINATTTASTPVRIVSCLFSGNTGTQGGALRVESGAYVVISSSVFVGNNAMYGGAVYVANGGYITTISSSTFDGNGYASAAVLGGAIYVAQGACLSLIDGCYFTGNGAGASLLLGGAMYLYACSCSPTIQATTMFNNTAGEGGGALAFSNFDSVYTITITTSTFLNNSVGTYSLYNATVGSSALGGALYTSTIFGVLSVSSSVFTGNFARRSGGAVSTLSTQIASCTNCTFTSNWVNITQGGAWDFEKEGVLSFSSCTFTNNSANYGG</sequence>
<dbReference type="PRINTS" id="PR01217">
    <property type="entry name" value="PRICHEXTENSN"/>
</dbReference>
<dbReference type="PANTHER" id="PTHR11319">
    <property type="entry name" value="G PROTEIN-COUPLED RECEPTOR-RELATED"/>
    <property type="match status" value="1"/>
</dbReference>
<dbReference type="Proteomes" id="UP000232323">
    <property type="component" value="Unassembled WGS sequence"/>
</dbReference>
<feature type="region of interest" description="Disordered" evidence="1">
    <location>
        <begin position="569"/>
        <end position="602"/>
    </location>
</feature>
<evidence type="ECO:0000313" key="4">
    <source>
        <dbReference type="Proteomes" id="UP000232323"/>
    </source>
</evidence>
<accession>A0A250WRJ4</accession>
<feature type="region of interest" description="Disordered" evidence="1">
    <location>
        <begin position="301"/>
        <end position="321"/>
    </location>
</feature>
<dbReference type="SMART" id="SM00710">
    <property type="entry name" value="PbH1"/>
    <property type="match status" value="5"/>
</dbReference>
<organism evidence="3 4">
    <name type="scientific">Chlamydomonas eustigma</name>
    <dbReference type="NCBI Taxonomy" id="1157962"/>
    <lineage>
        <taxon>Eukaryota</taxon>
        <taxon>Viridiplantae</taxon>
        <taxon>Chlorophyta</taxon>
        <taxon>core chlorophytes</taxon>
        <taxon>Chlorophyceae</taxon>
        <taxon>CS clade</taxon>
        <taxon>Chlamydomonadales</taxon>
        <taxon>Chlamydomonadaceae</taxon>
        <taxon>Chlamydomonas</taxon>
    </lineage>
</organism>
<feature type="compositionally biased region" description="Pro residues" evidence="1">
    <location>
        <begin position="131"/>
        <end position="147"/>
    </location>
</feature>
<dbReference type="InterPro" id="IPR006626">
    <property type="entry name" value="PbH1"/>
</dbReference>
<keyword evidence="4" id="KW-1185">Reference proteome</keyword>
<evidence type="ECO:0000313" key="3">
    <source>
        <dbReference type="EMBL" id="GAX73319.1"/>
    </source>
</evidence>